<dbReference type="EMBL" id="CP024201">
    <property type="protein sequence ID" value="ATQ42210.1"/>
    <property type="molecule type" value="Genomic_DNA"/>
</dbReference>
<evidence type="ECO:0000313" key="1">
    <source>
        <dbReference type="EMBL" id="ATQ42210.1"/>
    </source>
</evidence>
<dbReference type="AlphaFoldDB" id="A0A2D2AW26"/>
<accession>A0A2D2AW26</accession>
<dbReference type="Gene3D" id="3.40.1440.10">
    <property type="entry name" value="GIY-YIG endonuclease"/>
    <property type="match status" value="1"/>
</dbReference>
<gene>
    <name evidence="1" type="ORF">CSW64_07160</name>
</gene>
<evidence type="ECO:0000313" key="2">
    <source>
        <dbReference type="Proteomes" id="UP000228945"/>
    </source>
</evidence>
<dbReference type="OrthoDB" id="7270972at2"/>
<sequence length="114" mass="12849">MSREHRKALVSAYKERKARPGVFAVRSLSDGGAWVFSTPNLENRRNGLWFALRLGSHPHRALQAAWTARGEADFVYEELEAVDPEGLAAWQLAERLKAREAYWRTRLAAGIAEG</sequence>
<dbReference type="CDD" id="cd10451">
    <property type="entry name" value="GIY-YIG_LuxR_like"/>
    <property type="match status" value="1"/>
</dbReference>
<reference evidence="1 2" key="1">
    <citation type="submission" date="2017-10" db="EMBL/GenBank/DDBJ databases">
        <title>Genome sequence of Caulobacter mirabilis FWC38.</title>
        <authorList>
            <person name="Fiebig A."/>
            <person name="Crosson S."/>
        </authorList>
    </citation>
    <scope>NUCLEOTIDE SEQUENCE [LARGE SCALE GENOMIC DNA]</scope>
    <source>
        <strain evidence="1 2">FWC 38</strain>
    </source>
</reference>
<dbReference type="SUPFAM" id="SSF82771">
    <property type="entry name" value="GIY-YIG endonuclease"/>
    <property type="match status" value="1"/>
</dbReference>
<keyword evidence="2" id="KW-1185">Reference proteome</keyword>
<name>A0A2D2AW26_9CAUL</name>
<dbReference type="InterPro" id="IPR035901">
    <property type="entry name" value="GIY-YIG_endonuc_sf"/>
</dbReference>
<dbReference type="KEGG" id="cmb:CSW64_07160"/>
<dbReference type="Proteomes" id="UP000228945">
    <property type="component" value="Chromosome"/>
</dbReference>
<evidence type="ECO:0008006" key="3">
    <source>
        <dbReference type="Google" id="ProtNLM"/>
    </source>
</evidence>
<organism evidence="1 2">
    <name type="scientific">Caulobacter mirabilis</name>
    <dbReference type="NCBI Taxonomy" id="69666"/>
    <lineage>
        <taxon>Bacteria</taxon>
        <taxon>Pseudomonadati</taxon>
        <taxon>Pseudomonadota</taxon>
        <taxon>Alphaproteobacteria</taxon>
        <taxon>Caulobacterales</taxon>
        <taxon>Caulobacteraceae</taxon>
        <taxon>Caulobacter</taxon>
    </lineage>
</organism>
<protein>
    <recommendedName>
        <fullName evidence="3">GIY-YIG nuclease family protein</fullName>
    </recommendedName>
</protein>
<dbReference type="RefSeq" id="WP_099621467.1">
    <property type="nucleotide sequence ID" value="NZ_CP024201.1"/>
</dbReference>
<proteinExistence type="predicted"/>